<name>A0A1H1GT83_9ACTN</name>
<dbReference type="Gene3D" id="1.10.530.10">
    <property type="match status" value="1"/>
</dbReference>
<dbReference type="EMBL" id="FNKO01000002">
    <property type="protein sequence ID" value="SDR16405.1"/>
    <property type="molecule type" value="Genomic_DNA"/>
</dbReference>
<evidence type="ECO:0000313" key="6">
    <source>
        <dbReference type="EMBL" id="SDR16405.1"/>
    </source>
</evidence>
<dbReference type="AlphaFoldDB" id="A0A1H1GT83"/>
<dbReference type="RefSeq" id="WP_092526411.1">
    <property type="nucleotide sequence ID" value="NZ_FNKO01000002.1"/>
</dbReference>
<dbReference type="PROSITE" id="PS51109">
    <property type="entry name" value="G5"/>
    <property type="match status" value="1"/>
</dbReference>
<dbReference type="GO" id="GO:0016787">
    <property type="term" value="F:hydrolase activity"/>
    <property type="evidence" value="ECO:0007669"/>
    <property type="project" value="UniProtKB-KW"/>
</dbReference>
<dbReference type="OrthoDB" id="1404170at2"/>
<dbReference type="STRING" id="995062.SAMN04489718_3862"/>
<dbReference type="SMART" id="SM01208">
    <property type="entry name" value="G5"/>
    <property type="match status" value="1"/>
</dbReference>
<keyword evidence="2" id="KW-0732">Signal</keyword>
<evidence type="ECO:0000256" key="4">
    <source>
        <dbReference type="SAM" id="MobiDB-lite"/>
    </source>
</evidence>
<dbReference type="Gene3D" id="2.20.230.10">
    <property type="entry name" value="Resuscitation-promoting factor rpfb"/>
    <property type="match status" value="1"/>
</dbReference>
<dbReference type="Pfam" id="PF03990">
    <property type="entry name" value="DUF348"/>
    <property type="match status" value="3"/>
</dbReference>
<dbReference type="SUPFAM" id="SSF53955">
    <property type="entry name" value="Lysozyme-like"/>
    <property type="match status" value="1"/>
</dbReference>
<evidence type="ECO:0000259" key="5">
    <source>
        <dbReference type="PROSITE" id="PS51109"/>
    </source>
</evidence>
<feature type="region of interest" description="Disordered" evidence="4">
    <location>
        <begin position="40"/>
        <end position="68"/>
    </location>
</feature>
<comment type="similarity">
    <text evidence="1">Belongs to the transglycosylase family. Rpf subfamily.</text>
</comment>
<dbReference type="InterPro" id="IPR010618">
    <property type="entry name" value="RPF"/>
</dbReference>
<dbReference type="InterPro" id="IPR051933">
    <property type="entry name" value="Resuscitation_pf_RpfB"/>
</dbReference>
<sequence>MNERGYFGRNASIDHHSAHWGDSLDGTDWFTPAVAPETRTAVGVLDRPEEQTRTHQPYPAQEDHPSMPSGTLSITPEDVYAVLGPDVEDLMADADLDVDELIQLLNAETTVMPPLSLPETLGAEESLEEPSPEVAEAISTWKRRFLKSAVAAVVLSIGGTGGAAAAMDKSVTLEVDGQEHQVSTYESTVGEVLEDEGIEVDKHDALSPSLDSKISQGDTITLDQGRKIELTVDGETREEWVRSVTVGQALRQLGVPTDGSWVSAKRTMQVPEDGMNLEVKTSKSISVVDGGKEPRQLTTTAVTVDELLRQQGIKVDGDDEVTPGGNKKITDGAEVRIDRTSTSTINVREPIEPPVKEIVDDTMLKGERKVEKQGQAGEKIVFFRVTKHNGDEVKRESIDERVAKEAEPKVVRVGGKEPPNSGVWDKLAQCESGGNWHINTGNGYYGGIQFDKSTWNAYGGDQYAAYPHQATREQQIAIASKVRDERGGYGAWPSCASQLGLT</sequence>
<dbReference type="Proteomes" id="UP000199301">
    <property type="component" value="Unassembled WGS sequence"/>
</dbReference>
<evidence type="ECO:0000256" key="1">
    <source>
        <dbReference type="ARBA" id="ARBA00010830"/>
    </source>
</evidence>
<accession>A0A1H1GT83</accession>
<evidence type="ECO:0000256" key="3">
    <source>
        <dbReference type="ARBA" id="ARBA00022801"/>
    </source>
</evidence>
<organism evidence="6 7">
    <name type="scientific">Actinopolyspora saharensis</name>
    <dbReference type="NCBI Taxonomy" id="995062"/>
    <lineage>
        <taxon>Bacteria</taxon>
        <taxon>Bacillati</taxon>
        <taxon>Actinomycetota</taxon>
        <taxon>Actinomycetes</taxon>
        <taxon>Actinopolysporales</taxon>
        <taxon>Actinopolysporaceae</taxon>
        <taxon>Actinopolyspora</taxon>
    </lineage>
</organism>
<keyword evidence="7" id="KW-1185">Reference proteome</keyword>
<keyword evidence="3" id="KW-0378">Hydrolase</keyword>
<dbReference type="PANTHER" id="PTHR39160">
    <property type="entry name" value="CELL WALL-BINDING PROTEIN YOCH"/>
    <property type="match status" value="1"/>
</dbReference>
<dbReference type="CDD" id="cd13925">
    <property type="entry name" value="RPF"/>
    <property type="match status" value="1"/>
</dbReference>
<dbReference type="Pfam" id="PF06737">
    <property type="entry name" value="Transglycosylas"/>
    <property type="match status" value="1"/>
</dbReference>
<dbReference type="InterPro" id="IPR011098">
    <property type="entry name" value="G5_dom"/>
</dbReference>
<dbReference type="InterPro" id="IPR007137">
    <property type="entry name" value="DUF348"/>
</dbReference>
<reference evidence="7" key="1">
    <citation type="submission" date="2016-10" db="EMBL/GenBank/DDBJ databases">
        <authorList>
            <person name="Varghese N."/>
            <person name="Submissions S."/>
        </authorList>
    </citation>
    <scope>NUCLEOTIDE SEQUENCE [LARGE SCALE GENOMIC DNA]</scope>
    <source>
        <strain evidence="7">DSM 45459</strain>
    </source>
</reference>
<dbReference type="Pfam" id="PF07501">
    <property type="entry name" value="G5"/>
    <property type="match status" value="1"/>
</dbReference>
<evidence type="ECO:0000313" key="7">
    <source>
        <dbReference type="Proteomes" id="UP000199301"/>
    </source>
</evidence>
<gene>
    <name evidence="6" type="ORF">SAMN04489718_3862</name>
</gene>
<proteinExistence type="inferred from homology"/>
<protein>
    <submittedName>
        <fullName evidence="6">Uncharacterized conserved protein YabE, contains G5 and tandem DUF348 domains</fullName>
    </submittedName>
</protein>
<feature type="domain" description="G5" evidence="5">
    <location>
        <begin position="337"/>
        <end position="417"/>
    </location>
</feature>
<evidence type="ECO:0000256" key="2">
    <source>
        <dbReference type="ARBA" id="ARBA00022729"/>
    </source>
</evidence>
<dbReference type="PANTHER" id="PTHR39160:SF4">
    <property type="entry name" value="RESUSCITATION-PROMOTING FACTOR RPFB"/>
    <property type="match status" value="1"/>
</dbReference>
<dbReference type="InterPro" id="IPR023346">
    <property type="entry name" value="Lysozyme-like_dom_sf"/>
</dbReference>